<dbReference type="EMBL" id="JBHULB010000008">
    <property type="protein sequence ID" value="MFD2586724.1"/>
    <property type="molecule type" value="Genomic_DNA"/>
</dbReference>
<evidence type="ECO:0000256" key="1">
    <source>
        <dbReference type="SAM" id="Phobius"/>
    </source>
</evidence>
<keyword evidence="1" id="KW-0812">Transmembrane</keyword>
<feature type="transmembrane region" description="Helical" evidence="1">
    <location>
        <begin position="186"/>
        <end position="209"/>
    </location>
</feature>
<dbReference type="PROSITE" id="PS50930">
    <property type="entry name" value="HTH_LYTTR"/>
    <property type="match status" value="1"/>
</dbReference>
<dbReference type="SMART" id="SM00850">
    <property type="entry name" value="LytTR"/>
    <property type="match status" value="1"/>
</dbReference>
<proteinExistence type="predicted"/>
<evidence type="ECO:0000313" key="3">
    <source>
        <dbReference type="EMBL" id="MFD2586724.1"/>
    </source>
</evidence>
<dbReference type="Pfam" id="PF04397">
    <property type="entry name" value="LytTR"/>
    <property type="match status" value="1"/>
</dbReference>
<accession>A0ABW5MUA9</accession>
<keyword evidence="1" id="KW-0472">Membrane</keyword>
<reference evidence="4" key="1">
    <citation type="journal article" date="2019" name="Int. J. Syst. Evol. Microbiol.">
        <title>The Global Catalogue of Microorganisms (GCM) 10K type strain sequencing project: providing services to taxonomists for standard genome sequencing and annotation.</title>
        <authorList>
            <consortium name="The Broad Institute Genomics Platform"/>
            <consortium name="The Broad Institute Genome Sequencing Center for Infectious Disease"/>
            <person name="Wu L."/>
            <person name="Ma J."/>
        </authorList>
    </citation>
    <scope>NUCLEOTIDE SEQUENCE [LARGE SCALE GENOMIC DNA]</scope>
    <source>
        <strain evidence="4">KCTC 52368</strain>
    </source>
</reference>
<protein>
    <submittedName>
        <fullName evidence="3">LytTR family transcriptional regulator DNA-binding domain-containing protein</fullName>
    </submittedName>
</protein>
<evidence type="ECO:0000259" key="2">
    <source>
        <dbReference type="PROSITE" id="PS50930"/>
    </source>
</evidence>
<dbReference type="Proteomes" id="UP001597526">
    <property type="component" value="Unassembled WGS sequence"/>
</dbReference>
<evidence type="ECO:0000313" key="4">
    <source>
        <dbReference type="Proteomes" id="UP001597526"/>
    </source>
</evidence>
<comment type="caution">
    <text evidence="3">The sequence shown here is derived from an EMBL/GenBank/DDBJ whole genome shotgun (WGS) entry which is preliminary data.</text>
</comment>
<gene>
    <name evidence="3" type="ORF">ACFSQJ_07260</name>
</gene>
<feature type="domain" description="HTH LytTR-type" evidence="2">
    <location>
        <begin position="266"/>
        <end position="372"/>
    </location>
</feature>
<sequence>MRKDRLYLSTFLAITFIFLVISSVAVRYFVNFSVDRILETHLEFSKREAQEVASLLSTQLRNGIAKDTVIVTFQESIENTNQTTGFVSMFDWSGRFICHPDVKVVGQNISTEKSFVSSVSDDLTSKKFYDLLKNKQEEVSIEDFEDGLQESEVISICPVKNSDWIIAAHTNTQIVMGQIEDLRNKFYTILVIMGLVTVVASVVTVRLIGSTYEKRLEANNQKLSDKVINLVKLNSAVDAYQKKVSVQSDQQDGNRDDENTSKKRILTYRRNELKPVPTEEIAYIYMENTITYVVCIDGNRSTSNSSLDELFSNLDRTSFFRANRQFIVAITAIEKIVKYGNNQLKILVNPNSEVDIIISKNKAAEFKQWLNL</sequence>
<keyword evidence="1" id="KW-1133">Transmembrane helix</keyword>
<organism evidence="3 4">
    <name type="scientific">Croceitalea marina</name>
    <dbReference type="NCBI Taxonomy" id="1775166"/>
    <lineage>
        <taxon>Bacteria</taxon>
        <taxon>Pseudomonadati</taxon>
        <taxon>Bacteroidota</taxon>
        <taxon>Flavobacteriia</taxon>
        <taxon>Flavobacteriales</taxon>
        <taxon>Flavobacteriaceae</taxon>
        <taxon>Croceitalea</taxon>
    </lineage>
</organism>
<name>A0ABW5MUA9_9FLAO</name>
<feature type="transmembrane region" description="Helical" evidence="1">
    <location>
        <begin position="6"/>
        <end position="30"/>
    </location>
</feature>
<dbReference type="Gene3D" id="3.30.450.20">
    <property type="entry name" value="PAS domain"/>
    <property type="match status" value="1"/>
</dbReference>
<dbReference type="RefSeq" id="WP_377766304.1">
    <property type="nucleotide sequence ID" value="NZ_JBHULB010000008.1"/>
</dbReference>
<dbReference type="Gene3D" id="2.40.50.1020">
    <property type="entry name" value="LytTr DNA-binding domain"/>
    <property type="match status" value="1"/>
</dbReference>
<dbReference type="GO" id="GO:0003677">
    <property type="term" value="F:DNA binding"/>
    <property type="evidence" value="ECO:0007669"/>
    <property type="project" value="UniProtKB-KW"/>
</dbReference>
<keyword evidence="4" id="KW-1185">Reference proteome</keyword>
<dbReference type="InterPro" id="IPR007492">
    <property type="entry name" value="LytTR_DNA-bd_dom"/>
</dbReference>
<keyword evidence="3" id="KW-0238">DNA-binding</keyword>